<evidence type="ECO:0000256" key="1">
    <source>
        <dbReference type="ARBA" id="ARBA00023239"/>
    </source>
</evidence>
<evidence type="ECO:0000313" key="4">
    <source>
        <dbReference type="Proteomes" id="UP000264702"/>
    </source>
</evidence>
<evidence type="ECO:0000313" key="3">
    <source>
        <dbReference type="EMBL" id="RFU15807.1"/>
    </source>
</evidence>
<protein>
    <submittedName>
        <fullName evidence="3">Amidohydrolase</fullName>
    </submittedName>
</protein>
<keyword evidence="1" id="KW-0456">Lyase</keyword>
<dbReference type="GO" id="GO:0016787">
    <property type="term" value="F:hydrolase activity"/>
    <property type="evidence" value="ECO:0007669"/>
    <property type="project" value="UniProtKB-KW"/>
</dbReference>
<dbReference type="AlphaFoldDB" id="A0A372ILI4"/>
<dbReference type="Gene3D" id="3.20.20.140">
    <property type="entry name" value="Metal-dependent hydrolases"/>
    <property type="match status" value="1"/>
</dbReference>
<keyword evidence="4" id="KW-1185">Reference proteome</keyword>
<organism evidence="3 4">
    <name type="scientific">Paracidobacterium acidisoli</name>
    <dbReference type="NCBI Taxonomy" id="2303751"/>
    <lineage>
        <taxon>Bacteria</taxon>
        <taxon>Pseudomonadati</taxon>
        <taxon>Acidobacteriota</taxon>
        <taxon>Terriglobia</taxon>
        <taxon>Terriglobales</taxon>
        <taxon>Acidobacteriaceae</taxon>
        <taxon>Paracidobacterium</taxon>
    </lineage>
</organism>
<reference evidence="3 4" key="1">
    <citation type="submission" date="2018-08" db="EMBL/GenBank/DDBJ databases">
        <title>Acidipila sp. 4G-K13, an acidobacterium isolated from forest soil.</title>
        <authorList>
            <person name="Gao Z.-H."/>
            <person name="Qiu L.-H."/>
        </authorList>
    </citation>
    <scope>NUCLEOTIDE SEQUENCE [LARGE SCALE GENOMIC DNA]</scope>
    <source>
        <strain evidence="3 4">4G-K13</strain>
    </source>
</reference>
<comment type="caution">
    <text evidence="3">The sequence shown here is derived from an EMBL/GenBank/DDBJ whole genome shotgun (WGS) entry which is preliminary data.</text>
</comment>
<dbReference type="GO" id="GO:0016831">
    <property type="term" value="F:carboxy-lyase activity"/>
    <property type="evidence" value="ECO:0007669"/>
    <property type="project" value="InterPro"/>
</dbReference>
<evidence type="ECO:0000259" key="2">
    <source>
        <dbReference type="Pfam" id="PF04909"/>
    </source>
</evidence>
<name>A0A372ILI4_9BACT</name>
<dbReference type="EMBL" id="QVQT01000005">
    <property type="protein sequence ID" value="RFU15807.1"/>
    <property type="molecule type" value="Genomic_DNA"/>
</dbReference>
<proteinExistence type="predicted"/>
<dbReference type="InterPro" id="IPR006680">
    <property type="entry name" value="Amidohydro-rel"/>
</dbReference>
<dbReference type="Pfam" id="PF04909">
    <property type="entry name" value="Amidohydro_2"/>
    <property type="match status" value="1"/>
</dbReference>
<dbReference type="InterPro" id="IPR032466">
    <property type="entry name" value="Metal_Hydrolase"/>
</dbReference>
<dbReference type="PANTHER" id="PTHR21240:SF28">
    <property type="entry name" value="ISO-OROTATE DECARBOXYLASE (EUROFUNG)"/>
    <property type="match status" value="1"/>
</dbReference>
<sequence length="361" mass="41058">MAFAALLTIGSPQSTLLHAQQNQSARGFSETDLKTFAALRPIDSHTHIYEYAPEYVALLAKLHMHTLDIMVVSDNANPERKGLTKESHDVFDLVHRSDGRVFACTTFDAYRFNDLGFAKNAIAGLDRAFEEGAVAAKVWKNIGMEIKDRQGKYILPDDPALAPIYREITAKHKTLIMHIADPDTAWQPPNSNAPDQQYFIEHPEWYMYKIPGSPSKEQILEARDHVLRDNPHLKVVGAHLGSMEGDFDRIAADLDKYPNFAVDMTARMPYIMRLPRAKAIAFFTKYQDRLIYGTDDTLYPDNDVSKFVRGAENTYARDWRFLATDAQFSFRGIQSQGLALPESILRKIYHDNAVHWYTGMQ</sequence>
<dbReference type="GO" id="GO:0005737">
    <property type="term" value="C:cytoplasm"/>
    <property type="evidence" value="ECO:0007669"/>
    <property type="project" value="TreeGrafter"/>
</dbReference>
<gene>
    <name evidence="3" type="ORF">D0Y96_15290</name>
</gene>
<dbReference type="PANTHER" id="PTHR21240">
    <property type="entry name" value="2-AMINO-3-CARBOXYLMUCONATE-6-SEMIALDEHYDE DECARBOXYLASE"/>
    <property type="match status" value="1"/>
</dbReference>
<dbReference type="InterPro" id="IPR032465">
    <property type="entry name" value="ACMSD"/>
</dbReference>
<dbReference type="Proteomes" id="UP000264702">
    <property type="component" value="Unassembled WGS sequence"/>
</dbReference>
<dbReference type="OrthoDB" id="1407586at2"/>
<feature type="domain" description="Amidohydrolase-related" evidence="2">
    <location>
        <begin position="43"/>
        <end position="357"/>
    </location>
</feature>
<dbReference type="SUPFAM" id="SSF51556">
    <property type="entry name" value="Metallo-dependent hydrolases"/>
    <property type="match status" value="1"/>
</dbReference>
<accession>A0A372ILI4</accession>
<keyword evidence="3" id="KW-0378">Hydrolase</keyword>
<dbReference type="GO" id="GO:0019748">
    <property type="term" value="P:secondary metabolic process"/>
    <property type="evidence" value="ECO:0007669"/>
    <property type="project" value="TreeGrafter"/>
</dbReference>